<dbReference type="EMBL" id="AP025591">
    <property type="protein sequence ID" value="BDG05349.1"/>
    <property type="molecule type" value="Genomic_DNA"/>
</dbReference>
<name>A0ABN6MWH7_9BACT</name>
<keyword evidence="2" id="KW-1185">Reference proteome</keyword>
<dbReference type="Proteomes" id="UP001162891">
    <property type="component" value="Chromosome"/>
</dbReference>
<gene>
    <name evidence="1" type="ORF">AMOR_43450</name>
</gene>
<protein>
    <submittedName>
        <fullName evidence="1">Uncharacterized protein</fullName>
    </submittedName>
</protein>
<accession>A0ABN6MWH7</accession>
<evidence type="ECO:0000313" key="2">
    <source>
        <dbReference type="Proteomes" id="UP001162891"/>
    </source>
</evidence>
<reference evidence="2" key="1">
    <citation type="journal article" date="2022" name="Int. J. Syst. Evol. Microbiol.">
        <title>Anaeromyxobacter oryzae sp. nov., Anaeromyxobacter diazotrophicus sp. nov. and Anaeromyxobacter paludicola sp. nov., isolated from paddy soils.</title>
        <authorList>
            <person name="Itoh H."/>
            <person name="Xu Z."/>
            <person name="Mise K."/>
            <person name="Masuda Y."/>
            <person name="Ushijima N."/>
            <person name="Hayakawa C."/>
            <person name="Shiratori Y."/>
            <person name="Senoo K."/>
        </authorList>
    </citation>
    <scope>NUCLEOTIDE SEQUENCE [LARGE SCALE GENOMIC DNA]</scope>
    <source>
        <strain evidence="2">Red232</strain>
    </source>
</reference>
<organism evidence="1 2">
    <name type="scientific">Anaeromyxobacter oryzae</name>
    <dbReference type="NCBI Taxonomy" id="2918170"/>
    <lineage>
        <taxon>Bacteria</taxon>
        <taxon>Pseudomonadati</taxon>
        <taxon>Myxococcota</taxon>
        <taxon>Myxococcia</taxon>
        <taxon>Myxococcales</taxon>
        <taxon>Cystobacterineae</taxon>
        <taxon>Anaeromyxobacteraceae</taxon>
        <taxon>Anaeromyxobacter</taxon>
    </lineage>
</organism>
<sequence length="344" mass="35794">MTITRTPPPGYTCAGGTSDGTGHVAVAALIAGAPASWQVYAADGKARKAFDAWPVMPEPEGWQGLVVKPSTGANGGNLVQHAAFAADGSAGASTVVSWDPTLVGTTLWNASPDPLGGCLVVVAGIDLFHNHWSGLRAQRFDASGAPRWSTAGMFGARSDRILFLGGGVSRAGESLAIWQHSAWLDVSWFDASGTSLGESDFTERSDAVLGSNALQHDIDLVPLLDGGLAVHADGAFRSVYAHLATASAPLPSWLADHATWTYRFTRGNAGYALFPPPGQDSADCSQAIELYAPSGRRCGRVALHGDGRSCSTGSVDQGWDGTVVQQEAAGACTYRFWPGLLAKP</sequence>
<evidence type="ECO:0000313" key="1">
    <source>
        <dbReference type="EMBL" id="BDG05349.1"/>
    </source>
</evidence>
<dbReference type="RefSeq" id="WP_248354071.1">
    <property type="nucleotide sequence ID" value="NZ_AP025591.1"/>
</dbReference>
<proteinExistence type="predicted"/>